<dbReference type="InterPro" id="IPR038417">
    <property type="entry name" value="Alpga-gal_N_sf"/>
</dbReference>
<dbReference type="Pfam" id="PF16875">
    <property type="entry name" value="Glyco_hydro_36N"/>
    <property type="match status" value="1"/>
</dbReference>
<feature type="non-terminal residue" evidence="2">
    <location>
        <position position="1"/>
    </location>
</feature>
<reference evidence="2" key="1">
    <citation type="journal article" date="2013" name="Environ. Microbiol.">
        <title>Seasonally variable intestinal metagenomes of the red palm weevil (Rhynchophorus ferrugineus).</title>
        <authorList>
            <person name="Jia S."/>
            <person name="Zhang X."/>
            <person name="Zhang G."/>
            <person name="Yin A."/>
            <person name="Zhang S."/>
            <person name="Li F."/>
            <person name="Wang L."/>
            <person name="Zhao D."/>
            <person name="Yun Q."/>
            <person name="Tala"/>
            <person name="Wang J."/>
            <person name="Sun G."/>
            <person name="Baabdullah M."/>
            <person name="Yu X."/>
            <person name="Hu S."/>
            <person name="Al-Mssallem I.S."/>
            <person name="Yu J."/>
        </authorList>
    </citation>
    <scope>NUCLEOTIDE SEQUENCE</scope>
</reference>
<dbReference type="EMBL" id="KF121068">
    <property type="protein sequence ID" value="AIA88350.1"/>
    <property type="molecule type" value="Genomic_DNA"/>
</dbReference>
<sequence length="185" mass="19702">NAPVVSDAVDAGVRVAVVPETSAGWFGRPGLAGHRDGRAAWTQSQVTEVEVTESAVLTRAVCEPGLALLHELELTATGLVRQRLLVRNTGADPYVVDEVSLAMPVPAVATEVLDLAGRHMRERSPQRAHWDVGVRLHESRRGRPGLQSTTLVAAGEQGFGFARGEVWASPTRPGRETTACTPSTP</sequence>
<evidence type="ECO:0000313" key="2">
    <source>
        <dbReference type="EMBL" id="AIA88350.1"/>
    </source>
</evidence>
<dbReference type="InterPro" id="IPR031704">
    <property type="entry name" value="Glyco_hydro_36_N"/>
</dbReference>
<feature type="non-terminal residue" evidence="2">
    <location>
        <position position="185"/>
    </location>
</feature>
<protein>
    <submittedName>
        <fullName evidence="2">CAZy families GH36 protein</fullName>
    </submittedName>
</protein>
<dbReference type="AlphaFoldDB" id="A0A060C5P5"/>
<proteinExistence type="predicted"/>
<evidence type="ECO:0000259" key="1">
    <source>
        <dbReference type="Pfam" id="PF16875"/>
    </source>
</evidence>
<organism evidence="2">
    <name type="scientific">uncultured Actinosynnema sp</name>
    <dbReference type="NCBI Taxonomy" id="905025"/>
    <lineage>
        <taxon>Bacteria</taxon>
        <taxon>Bacillati</taxon>
        <taxon>Actinomycetota</taxon>
        <taxon>Actinomycetes</taxon>
        <taxon>Pseudonocardiales</taxon>
        <taxon>Pseudonocardiaceae</taxon>
        <taxon>Actinosynnema</taxon>
        <taxon>environmental samples</taxon>
    </lineage>
</organism>
<accession>A0A060C5P5</accession>
<feature type="domain" description="Glycosyl hydrolase family 36 N-terminal" evidence="1">
    <location>
        <begin position="16"/>
        <end position="168"/>
    </location>
</feature>
<dbReference type="Gene3D" id="2.70.98.60">
    <property type="entry name" value="alpha-galactosidase from lactobacil brevis"/>
    <property type="match status" value="1"/>
</dbReference>
<name>A0A060C5P5_9PSEU</name>